<evidence type="ECO:0000313" key="3">
    <source>
        <dbReference type="Proteomes" id="UP001501444"/>
    </source>
</evidence>
<keyword evidence="3" id="KW-1185">Reference proteome</keyword>
<feature type="compositionally biased region" description="Polar residues" evidence="1">
    <location>
        <begin position="103"/>
        <end position="112"/>
    </location>
</feature>
<feature type="region of interest" description="Disordered" evidence="1">
    <location>
        <begin position="93"/>
        <end position="112"/>
    </location>
</feature>
<comment type="caution">
    <text evidence="2">The sequence shown here is derived from an EMBL/GenBank/DDBJ whole genome shotgun (WGS) entry which is preliminary data.</text>
</comment>
<evidence type="ECO:0000313" key="2">
    <source>
        <dbReference type="EMBL" id="GAA2369469.1"/>
    </source>
</evidence>
<gene>
    <name evidence="2" type="ORF">GCM10010170_069890</name>
</gene>
<reference evidence="2 3" key="1">
    <citation type="journal article" date="2019" name="Int. J. Syst. Evol. Microbiol.">
        <title>The Global Catalogue of Microorganisms (GCM) 10K type strain sequencing project: providing services to taxonomists for standard genome sequencing and annotation.</title>
        <authorList>
            <consortium name="The Broad Institute Genomics Platform"/>
            <consortium name="The Broad Institute Genome Sequencing Center for Infectious Disease"/>
            <person name="Wu L."/>
            <person name="Ma J."/>
        </authorList>
    </citation>
    <scope>NUCLEOTIDE SEQUENCE [LARGE SCALE GENOMIC DNA]</scope>
    <source>
        <strain evidence="2 3">JCM 3272</strain>
    </source>
</reference>
<dbReference type="EMBL" id="BAAARV010000069">
    <property type="protein sequence ID" value="GAA2369469.1"/>
    <property type="molecule type" value="Genomic_DNA"/>
</dbReference>
<name>A0ABN3H560_9ACTN</name>
<dbReference type="Proteomes" id="UP001501444">
    <property type="component" value="Unassembled WGS sequence"/>
</dbReference>
<organism evidence="2 3">
    <name type="scientific">Dactylosporangium salmoneum</name>
    <dbReference type="NCBI Taxonomy" id="53361"/>
    <lineage>
        <taxon>Bacteria</taxon>
        <taxon>Bacillati</taxon>
        <taxon>Actinomycetota</taxon>
        <taxon>Actinomycetes</taxon>
        <taxon>Micromonosporales</taxon>
        <taxon>Micromonosporaceae</taxon>
        <taxon>Dactylosporangium</taxon>
    </lineage>
</organism>
<evidence type="ECO:0000256" key="1">
    <source>
        <dbReference type="SAM" id="MobiDB-lite"/>
    </source>
</evidence>
<sequence>MVPAGTGGWRNAQLQQLQDQVLAMLPGPDQPPASTTDLARALRLTPYEQSVRLWPVLDRLVKDGIAERIVRDGQKVRFWRRAAAVGEPDAATVADTGVGLPPASTTPTLDTA</sequence>
<accession>A0ABN3H560</accession>
<proteinExistence type="predicted"/>
<protein>
    <submittedName>
        <fullName evidence="2">Uncharacterized protein</fullName>
    </submittedName>
</protein>